<dbReference type="EMBL" id="KB515362">
    <property type="protein sequence ID" value="EMP39928.1"/>
    <property type="molecule type" value="Genomic_DNA"/>
</dbReference>
<sequence>MVPLKSLEIFGLTWNQYRFEGTGFPTIPQLIDHHYTTKQVITKKSGVVLLNPVVKVESVPGSVTHRPGIGNLWHAARQGKPPGWPGRFVYLLRPQVRPIGLPLAAVHCSRPMGAVGSGGQHIPWPTLLPTAPIGLEQRTMVSGSRDRQNLQTLRVNKLARPARGLTPGLRVKGCRSLP</sequence>
<reference evidence="2" key="1">
    <citation type="journal article" date="2013" name="Nat. Genet.">
        <title>The draft genomes of soft-shell turtle and green sea turtle yield insights into the development and evolution of the turtle-specific body plan.</title>
        <authorList>
            <person name="Wang Z."/>
            <person name="Pascual-Anaya J."/>
            <person name="Zadissa A."/>
            <person name="Li W."/>
            <person name="Niimura Y."/>
            <person name="Huang Z."/>
            <person name="Li C."/>
            <person name="White S."/>
            <person name="Xiong Z."/>
            <person name="Fang D."/>
            <person name="Wang B."/>
            <person name="Ming Y."/>
            <person name="Chen Y."/>
            <person name="Zheng Y."/>
            <person name="Kuraku S."/>
            <person name="Pignatelli M."/>
            <person name="Herrero J."/>
            <person name="Beal K."/>
            <person name="Nozawa M."/>
            <person name="Li Q."/>
            <person name="Wang J."/>
            <person name="Zhang H."/>
            <person name="Yu L."/>
            <person name="Shigenobu S."/>
            <person name="Wang J."/>
            <person name="Liu J."/>
            <person name="Flicek P."/>
            <person name="Searle S."/>
            <person name="Wang J."/>
            <person name="Kuratani S."/>
            <person name="Yin Y."/>
            <person name="Aken B."/>
            <person name="Zhang G."/>
            <person name="Irie N."/>
        </authorList>
    </citation>
    <scope>NUCLEOTIDE SEQUENCE [LARGE SCALE GENOMIC DNA]</scope>
</reference>
<organism evidence="1 2">
    <name type="scientific">Chelonia mydas</name>
    <name type="common">Green sea-turtle</name>
    <name type="synonym">Chelonia agassizi</name>
    <dbReference type="NCBI Taxonomy" id="8469"/>
    <lineage>
        <taxon>Eukaryota</taxon>
        <taxon>Metazoa</taxon>
        <taxon>Chordata</taxon>
        <taxon>Craniata</taxon>
        <taxon>Vertebrata</taxon>
        <taxon>Euteleostomi</taxon>
        <taxon>Archelosauria</taxon>
        <taxon>Testudinata</taxon>
        <taxon>Testudines</taxon>
        <taxon>Cryptodira</taxon>
        <taxon>Durocryptodira</taxon>
        <taxon>Americhelydia</taxon>
        <taxon>Chelonioidea</taxon>
        <taxon>Cheloniidae</taxon>
        <taxon>Chelonia</taxon>
    </lineage>
</organism>
<protein>
    <submittedName>
        <fullName evidence="1">Tyrosine-protein kinase Fer</fullName>
    </submittedName>
</protein>
<keyword evidence="1" id="KW-0418">Kinase</keyword>
<dbReference type="Gene3D" id="3.30.505.10">
    <property type="entry name" value="SH2 domain"/>
    <property type="match status" value="1"/>
</dbReference>
<dbReference type="Proteomes" id="UP000031443">
    <property type="component" value="Unassembled WGS sequence"/>
</dbReference>
<keyword evidence="2" id="KW-1185">Reference proteome</keyword>
<accession>M7C620</accession>
<dbReference type="AlphaFoldDB" id="M7C620"/>
<dbReference type="STRING" id="8469.M7C620"/>
<name>M7C620_CHEMY</name>
<dbReference type="SUPFAM" id="SSF55550">
    <property type="entry name" value="SH2 domain"/>
    <property type="match status" value="1"/>
</dbReference>
<gene>
    <name evidence="1" type="ORF">UY3_02880</name>
</gene>
<evidence type="ECO:0000313" key="2">
    <source>
        <dbReference type="Proteomes" id="UP000031443"/>
    </source>
</evidence>
<dbReference type="InterPro" id="IPR036860">
    <property type="entry name" value="SH2_dom_sf"/>
</dbReference>
<proteinExistence type="predicted"/>
<keyword evidence="1" id="KW-0808">Transferase</keyword>
<dbReference type="GO" id="GO:0016301">
    <property type="term" value="F:kinase activity"/>
    <property type="evidence" value="ECO:0007669"/>
    <property type="project" value="UniProtKB-KW"/>
</dbReference>
<evidence type="ECO:0000313" key="1">
    <source>
        <dbReference type="EMBL" id="EMP39928.1"/>
    </source>
</evidence>